<accession>A0A4R3RR64</accession>
<evidence type="ECO:0000313" key="2">
    <source>
        <dbReference type="Proteomes" id="UP000295507"/>
    </source>
</evidence>
<name>A0A4R3RR64_9HYPH</name>
<protein>
    <submittedName>
        <fullName evidence="1">Uncharacterized protein</fullName>
    </submittedName>
</protein>
<organism evidence="1 2">
    <name type="scientific">Rhizobium azibense</name>
    <dbReference type="NCBI Taxonomy" id="1136135"/>
    <lineage>
        <taxon>Bacteria</taxon>
        <taxon>Pseudomonadati</taxon>
        <taxon>Pseudomonadota</taxon>
        <taxon>Alphaproteobacteria</taxon>
        <taxon>Hyphomicrobiales</taxon>
        <taxon>Rhizobiaceae</taxon>
        <taxon>Rhizobium/Agrobacterium group</taxon>
        <taxon>Rhizobium</taxon>
    </lineage>
</organism>
<dbReference type="EMBL" id="SMBK01000013">
    <property type="protein sequence ID" value="TCU34076.1"/>
    <property type="molecule type" value="Genomic_DNA"/>
</dbReference>
<dbReference type="AlphaFoldDB" id="A0A4R3RR64"/>
<reference evidence="1 2" key="1">
    <citation type="submission" date="2019-03" db="EMBL/GenBank/DDBJ databases">
        <title>Genomic Encyclopedia of Type Strains, Phase IV (KMG-V): Genome sequencing to study the core and pangenomes of soil and plant-associated prokaryotes.</title>
        <authorList>
            <person name="Whitman W."/>
        </authorList>
    </citation>
    <scope>NUCLEOTIDE SEQUENCE [LARGE SCALE GENOMIC DNA]</scope>
    <source>
        <strain evidence="1 2">IE4868</strain>
    </source>
</reference>
<dbReference type="RefSeq" id="WP_132552846.1">
    <property type="nucleotide sequence ID" value="NZ_SMBK01000013.1"/>
</dbReference>
<comment type="caution">
    <text evidence="1">The sequence shown here is derived from an EMBL/GenBank/DDBJ whole genome shotgun (WGS) entry which is preliminary data.</text>
</comment>
<dbReference type="Proteomes" id="UP000295507">
    <property type="component" value="Unassembled WGS sequence"/>
</dbReference>
<gene>
    <name evidence="1" type="ORF">EV129_11359</name>
</gene>
<sequence>MSEFGHFHATAAGIHLDTWGAGSFEIMTSEGIIYRFEVSDRFGPQRLDEDGDIADEQFGEGHAFWSAWGKWKEQGRRVDDDGVRCLWDEEAA</sequence>
<evidence type="ECO:0000313" key="1">
    <source>
        <dbReference type="EMBL" id="TCU34076.1"/>
    </source>
</evidence>
<proteinExistence type="predicted"/>